<keyword evidence="1" id="KW-0966">Cell projection</keyword>
<evidence type="ECO:0000313" key="1">
    <source>
        <dbReference type="EMBL" id="MBM7558131.1"/>
    </source>
</evidence>
<dbReference type="RefSeq" id="WP_239551297.1">
    <property type="nucleotide sequence ID" value="NZ_JAFBDQ010000027.1"/>
</dbReference>
<dbReference type="EMBL" id="JAFBDQ010000027">
    <property type="protein sequence ID" value="MBM7558131.1"/>
    <property type="molecule type" value="Genomic_DNA"/>
</dbReference>
<gene>
    <name evidence="1" type="ORF">JOC47_003001</name>
</gene>
<organism evidence="1 2">
    <name type="scientific">Halanaerobacter jeridensis</name>
    <dbReference type="NCBI Taxonomy" id="706427"/>
    <lineage>
        <taxon>Bacteria</taxon>
        <taxon>Bacillati</taxon>
        <taxon>Bacillota</taxon>
        <taxon>Clostridia</taxon>
        <taxon>Halanaerobiales</taxon>
        <taxon>Halobacteroidaceae</taxon>
        <taxon>Halanaerobacter</taxon>
    </lineage>
</organism>
<keyword evidence="1" id="KW-0969">Cilium</keyword>
<evidence type="ECO:0000313" key="2">
    <source>
        <dbReference type="Proteomes" id="UP000774000"/>
    </source>
</evidence>
<protein>
    <submittedName>
        <fullName evidence="1">Archaellum component FlaG (FlaF/FlaG flagellin family)</fullName>
    </submittedName>
</protein>
<sequence>MLKLARKERDDSISPTWDIVSEEINTILVYDSEFKYCVEGEIILKNTGFGSAVDVSATFESENNNNMEVLIDARYKNPKENTVLEKDKNELGVLPSELVKIKTKWNIKESPSGTIKINSINKFNNVTSQKLYIKVRHIGEKEVIEFDNDNLAYWKLKWIKEPRNIIEKTLDFFKREDKSDVIDKYYNMEVWARNCKEKHGEPGFLQLKGRSWSESSIRKFVKIYGLLNVPPSATELQQNIPENESHYMWNKLFVNWVDDGIIEEGQNFKKDFTPKKMEDWIRSTFEIEPNGWNEGEDSFVVKEGSGASISFFVDKFGDVSVPPTAEELKACDPNNKTGWHRHFDYWKEQGIIN</sequence>
<keyword evidence="2" id="KW-1185">Reference proteome</keyword>
<proteinExistence type="predicted"/>
<comment type="caution">
    <text evidence="1">The sequence shown here is derived from an EMBL/GenBank/DDBJ whole genome shotgun (WGS) entry which is preliminary data.</text>
</comment>
<keyword evidence="1" id="KW-0282">Flagellum</keyword>
<name>A0A938XXK8_9FIRM</name>
<accession>A0A938XXK8</accession>
<dbReference type="AlphaFoldDB" id="A0A938XXK8"/>
<dbReference type="Proteomes" id="UP000774000">
    <property type="component" value="Unassembled WGS sequence"/>
</dbReference>
<reference evidence="1" key="1">
    <citation type="submission" date="2021-01" db="EMBL/GenBank/DDBJ databases">
        <title>Genomic Encyclopedia of Type Strains, Phase IV (KMG-IV): sequencing the most valuable type-strain genomes for metagenomic binning, comparative biology and taxonomic classification.</title>
        <authorList>
            <person name="Goeker M."/>
        </authorList>
    </citation>
    <scope>NUCLEOTIDE SEQUENCE</scope>
    <source>
        <strain evidence="1">DSM 23230</strain>
    </source>
</reference>